<organism evidence="3 4">
    <name type="scientific">Steinernema carpocapsae</name>
    <name type="common">Entomopathogenic nematode</name>
    <dbReference type="NCBI Taxonomy" id="34508"/>
    <lineage>
        <taxon>Eukaryota</taxon>
        <taxon>Metazoa</taxon>
        <taxon>Ecdysozoa</taxon>
        <taxon>Nematoda</taxon>
        <taxon>Chromadorea</taxon>
        <taxon>Rhabditida</taxon>
        <taxon>Tylenchina</taxon>
        <taxon>Panagrolaimomorpha</taxon>
        <taxon>Strongyloidoidea</taxon>
        <taxon>Steinernematidae</taxon>
        <taxon>Steinernema</taxon>
    </lineage>
</organism>
<dbReference type="GO" id="GO:0007606">
    <property type="term" value="P:sensory perception of chemical stimulus"/>
    <property type="evidence" value="ECO:0007669"/>
    <property type="project" value="InterPro"/>
</dbReference>
<dbReference type="Pfam" id="PF03125">
    <property type="entry name" value="Sre"/>
    <property type="match status" value="1"/>
</dbReference>
<comment type="similarity">
    <text evidence="1">Belongs to the nematode receptor-like protein sre family.</text>
</comment>
<dbReference type="PANTHER" id="PTHR47518">
    <property type="entry name" value="SERPENTINE RECEPTOR CLASS EPSILON-13-RELATED"/>
    <property type="match status" value="1"/>
</dbReference>
<evidence type="ECO:0000313" key="4">
    <source>
        <dbReference type="Proteomes" id="UP000298663"/>
    </source>
</evidence>
<protein>
    <recommendedName>
        <fullName evidence="5">G-protein coupled receptors family 1 profile domain-containing protein</fullName>
    </recommendedName>
</protein>
<dbReference type="InterPro" id="IPR004151">
    <property type="entry name" value="7TM_GPCR_serpentine_rcpt_Sre"/>
</dbReference>
<evidence type="ECO:0000256" key="2">
    <source>
        <dbReference type="SAM" id="Phobius"/>
    </source>
</evidence>
<keyword evidence="2" id="KW-0472">Membrane</keyword>
<evidence type="ECO:0000313" key="3">
    <source>
        <dbReference type="EMBL" id="TKR80609.1"/>
    </source>
</evidence>
<feature type="transmembrane region" description="Helical" evidence="2">
    <location>
        <begin position="203"/>
        <end position="224"/>
    </location>
</feature>
<evidence type="ECO:0000256" key="1">
    <source>
        <dbReference type="ARBA" id="ARBA00006803"/>
    </source>
</evidence>
<comment type="caution">
    <text evidence="3">The sequence shown here is derived from an EMBL/GenBank/DDBJ whole genome shotgun (WGS) entry which is preliminary data.</text>
</comment>
<feature type="transmembrane region" description="Helical" evidence="2">
    <location>
        <begin position="126"/>
        <end position="144"/>
    </location>
</feature>
<dbReference type="GO" id="GO:0016020">
    <property type="term" value="C:membrane"/>
    <property type="evidence" value="ECO:0007669"/>
    <property type="project" value="InterPro"/>
</dbReference>
<dbReference type="OrthoDB" id="5877754at2759"/>
<proteinExistence type="inferred from homology"/>
<dbReference type="InterPro" id="IPR052854">
    <property type="entry name" value="Serpentine_rcpt_epsilon"/>
</dbReference>
<keyword evidence="2" id="KW-0812">Transmembrane</keyword>
<gene>
    <name evidence="3" type="ORF">L596_014659</name>
</gene>
<dbReference type="EMBL" id="AZBU02000004">
    <property type="protein sequence ID" value="TKR80609.1"/>
    <property type="molecule type" value="Genomic_DNA"/>
</dbReference>
<feature type="transmembrane region" description="Helical" evidence="2">
    <location>
        <begin position="46"/>
        <end position="69"/>
    </location>
</feature>
<dbReference type="PANTHER" id="PTHR47518:SF10">
    <property type="entry name" value="G PROTEIN-COUPLED RECEPTOR-RELATED"/>
    <property type="match status" value="1"/>
</dbReference>
<evidence type="ECO:0008006" key="5">
    <source>
        <dbReference type="Google" id="ProtNLM"/>
    </source>
</evidence>
<dbReference type="Proteomes" id="UP000298663">
    <property type="component" value="Unassembled WGS sequence"/>
</dbReference>
<feature type="transmembrane region" description="Helical" evidence="2">
    <location>
        <begin position="89"/>
        <end position="106"/>
    </location>
</feature>
<reference evidence="3 4" key="1">
    <citation type="journal article" date="2015" name="Genome Biol.">
        <title>Comparative genomics of Steinernema reveals deeply conserved gene regulatory networks.</title>
        <authorList>
            <person name="Dillman A.R."/>
            <person name="Macchietto M."/>
            <person name="Porter C.F."/>
            <person name="Rogers A."/>
            <person name="Williams B."/>
            <person name="Antoshechkin I."/>
            <person name="Lee M.M."/>
            <person name="Goodwin Z."/>
            <person name="Lu X."/>
            <person name="Lewis E.E."/>
            <person name="Goodrich-Blair H."/>
            <person name="Stock S.P."/>
            <person name="Adams B.J."/>
            <person name="Sternberg P.W."/>
            <person name="Mortazavi A."/>
        </authorList>
    </citation>
    <scope>NUCLEOTIDE SEQUENCE [LARGE SCALE GENOMIC DNA]</scope>
    <source>
        <strain evidence="3 4">ALL</strain>
    </source>
</reference>
<keyword evidence="2" id="KW-1133">Transmembrane helix</keyword>
<feature type="transmembrane region" description="Helical" evidence="2">
    <location>
        <begin position="12"/>
        <end position="34"/>
    </location>
</feature>
<feature type="transmembrane region" description="Helical" evidence="2">
    <location>
        <begin position="236"/>
        <end position="258"/>
    </location>
</feature>
<accession>A0A4U5NCJ1</accession>
<name>A0A4U5NCJ1_STECR</name>
<dbReference type="AlphaFoldDB" id="A0A4U5NCJ1"/>
<sequence length="329" mass="37451">MHSEADPLVSTLIGVGLLVSVADFLIATMLFHLAAIDKKFHGNFSYIQYSICVSFFVLILATFLDLILLANGDFAFVSPSACRRISLDFRATGFNLLTVTFFVTFLERTAATVFSHLYEHHRLFHIRILSFVAQAIFTPLLTLYSRIWNISRLTICIVSVSLALMIALLMVVLMHYNQRLRQITFDSNVVLTQRYQITENIRAISLIYPVIFGGLVAQISFWTVDLATILYDRHNFFTFYAQIMVSSIYILAMPIIVISNDRVNKRRILQYSLCRRLNCASVLCCGSQVSADENSDLGAVVVIRNVSGKRINRVETQNTHFDFLNSMWK</sequence>
<feature type="transmembrane region" description="Helical" evidence="2">
    <location>
        <begin position="150"/>
        <end position="173"/>
    </location>
</feature>
<keyword evidence="4" id="KW-1185">Reference proteome</keyword>
<reference evidence="3 4" key="2">
    <citation type="journal article" date="2019" name="G3 (Bethesda)">
        <title>Hybrid Assembly of the Genome of the Entomopathogenic Nematode Steinernema carpocapsae Identifies the X-Chromosome.</title>
        <authorList>
            <person name="Serra L."/>
            <person name="Macchietto M."/>
            <person name="Macias-Munoz A."/>
            <person name="McGill C.J."/>
            <person name="Rodriguez I.M."/>
            <person name="Rodriguez B."/>
            <person name="Murad R."/>
            <person name="Mortazavi A."/>
        </authorList>
    </citation>
    <scope>NUCLEOTIDE SEQUENCE [LARGE SCALE GENOMIC DNA]</scope>
    <source>
        <strain evidence="3 4">ALL</strain>
    </source>
</reference>